<proteinExistence type="predicted"/>
<keyword evidence="1" id="KW-0812">Transmembrane</keyword>
<gene>
    <name evidence="2" type="ORF">BegalDRAFT_2024</name>
</gene>
<reference evidence="2 3" key="1">
    <citation type="submission" date="2011-11" db="EMBL/GenBank/DDBJ databases">
        <title>Improved High-Quality Draft sequence of Beggiatoa alba B18lD.</title>
        <authorList>
            <consortium name="US DOE Joint Genome Institute"/>
            <person name="Lucas S."/>
            <person name="Han J."/>
            <person name="Lapidus A."/>
            <person name="Cheng J.-F."/>
            <person name="Goodwin L."/>
            <person name="Pitluck S."/>
            <person name="Peters L."/>
            <person name="Mikhailova N."/>
            <person name="Held B."/>
            <person name="Detter J.C."/>
            <person name="Han C."/>
            <person name="Tapia R."/>
            <person name="Land M."/>
            <person name="Hauser L."/>
            <person name="Kyrpides N."/>
            <person name="Ivanova N."/>
            <person name="Pagani I."/>
            <person name="Samuel K."/>
            <person name="Teske A."/>
            <person name="Mueller J."/>
            <person name="Woyke T."/>
        </authorList>
    </citation>
    <scope>NUCLEOTIDE SEQUENCE [LARGE SCALE GENOMIC DNA]</scope>
    <source>
        <strain evidence="2 3">B18LD</strain>
    </source>
</reference>
<evidence type="ECO:0000313" key="2">
    <source>
        <dbReference type="EMBL" id="EIJ42890.1"/>
    </source>
</evidence>
<dbReference type="HOGENOM" id="CLU_1308119_0_0_6"/>
<keyword evidence="1" id="KW-1133">Transmembrane helix</keyword>
<dbReference type="eggNOG" id="COG3762">
    <property type="taxonomic scope" value="Bacteria"/>
</dbReference>
<keyword evidence="1" id="KW-0472">Membrane</keyword>
<dbReference type="Proteomes" id="UP000005744">
    <property type="component" value="Unassembled WGS sequence"/>
</dbReference>
<feature type="transmembrane region" description="Helical" evidence="1">
    <location>
        <begin position="71"/>
        <end position="93"/>
    </location>
</feature>
<protein>
    <submittedName>
        <fullName evidence="2">Putative membrane protein</fullName>
    </submittedName>
</protein>
<name>I3CGZ7_9GAMM</name>
<dbReference type="Gene3D" id="3.10.310.50">
    <property type="match status" value="1"/>
</dbReference>
<keyword evidence="3" id="KW-1185">Reference proteome</keyword>
<dbReference type="EMBL" id="JH600070">
    <property type="protein sequence ID" value="EIJ42890.1"/>
    <property type="molecule type" value="Genomic_DNA"/>
</dbReference>
<accession>I3CGZ7</accession>
<dbReference type="RefSeq" id="WP_002686144.1">
    <property type="nucleotide sequence ID" value="NZ_JH600070.1"/>
</dbReference>
<dbReference type="STRING" id="395493.BegalDRAFT_2024"/>
<evidence type="ECO:0000313" key="3">
    <source>
        <dbReference type="Proteomes" id="UP000005744"/>
    </source>
</evidence>
<sequence length="210" mass="24535">MLTKYFNHDAFKTRLWETIAQIEQQSLVEIVVIIKPRSDTYIDASLWCGAFFSLLTYTFFMFSPWVFGDYLIYTGTIIAFTLGTILSIFLPYLKRVVLTKKRLKRQVEIMARALFQKAGIYNTHSRAGVFIYFSLFERCVYILPDNAAYSAIPFDEWDNLNQQFHQIFTTANPAITLLKTLSQTRTLFHRYLPPVENDINELPDDLEVNL</sequence>
<evidence type="ECO:0000256" key="1">
    <source>
        <dbReference type="SAM" id="Phobius"/>
    </source>
</evidence>
<dbReference type="AlphaFoldDB" id="I3CGZ7"/>
<feature type="transmembrane region" description="Helical" evidence="1">
    <location>
        <begin position="44"/>
        <end position="65"/>
    </location>
</feature>
<dbReference type="OrthoDB" id="5567901at2"/>
<organism evidence="2 3">
    <name type="scientific">Beggiatoa alba B18LD</name>
    <dbReference type="NCBI Taxonomy" id="395493"/>
    <lineage>
        <taxon>Bacteria</taxon>
        <taxon>Pseudomonadati</taxon>
        <taxon>Pseudomonadota</taxon>
        <taxon>Gammaproteobacteria</taxon>
        <taxon>Thiotrichales</taxon>
        <taxon>Thiotrichaceae</taxon>
        <taxon>Beggiatoa</taxon>
    </lineage>
</organism>